<evidence type="ECO:0000256" key="2">
    <source>
        <dbReference type="ARBA" id="ARBA00003215"/>
    </source>
</evidence>
<organism evidence="12 13">
    <name type="scientific">Ruminococcus difficilis</name>
    <dbReference type="NCBI Taxonomy" id="2763069"/>
    <lineage>
        <taxon>Bacteria</taxon>
        <taxon>Bacillati</taxon>
        <taxon>Bacillota</taxon>
        <taxon>Clostridia</taxon>
        <taxon>Eubacteriales</taxon>
        <taxon>Oscillospiraceae</taxon>
        <taxon>Ruminococcus</taxon>
    </lineage>
</organism>
<proteinExistence type="inferred from homology"/>
<evidence type="ECO:0000313" key="13">
    <source>
        <dbReference type="Proteomes" id="UP000633365"/>
    </source>
</evidence>
<dbReference type="GO" id="GO:0005507">
    <property type="term" value="F:copper ion binding"/>
    <property type="evidence" value="ECO:0007669"/>
    <property type="project" value="TreeGrafter"/>
</dbReference>
<evidence type="ECO:0000313" key="12">
    <source>
        <dbReference type="EMBL" id="MBK6087144.1"/>
    </source>
</evidence>
<sequence length="275" mass="30561">MDFQSNVFTLNTVDGVSFLTYDRLSGIPFIRHAFSTKHGEGTRTIHPMDMSFDHDDREAVTENYRMFCKAAGFDYRSLVASSQDHHTFVRVVTSAEKGIGIYREKDIMSVDGLVTIEPGVTLCTYYADCTPLFFVDSRTHAIGLAHAGWRGTVGRIAEKVIDAMRDSFGTDPADLICAVGPNISVCCYEVDKACADEFYALGLNSDRFVFPKDDGKFMVDMLECNRQILISCGVKPENITVSDVCTKHNSDLLWSHRATAGDRGTMCAMLRINAE</sequence>
<dbReference type="GO" id="GO:0016787">
    <property type="term" value="F:hydrolase activity"/>
    <property type="evidence" value="ECO:0007669"/>
    <property type="project" value="UniProtKB-KW"/>
</dbReference>
<dbReference type="PANTHER" id="PTHR30616:SF2">
    <property type="entry name" value="PURINE NUCLEOSIDE PHOSPHORYLASE LACC1"/>
    <property type="match status" value="1"/>
</dbReference>
<keyword evidence="5" id="KW-0479">Metal-binding</keyword>
<keyword evidence="6" id="KW-0378">Hydrolase</keyword>
<dbReference type="Gene3D" id="3.60.140.10">
    <property type="entry name" value="CNF1/YfiH-like putative cysteine hydrolases"/>
    <property type="match status" value="1"/>
</dbReference>
<evidence type="ECO:0000256" key="7">
    <source>
        <dbReference type="ARBA" id="ARBA00022833"/>
    </source>
</evidence>
<evidence type="ECO:0000256" key="9">
    <source>
        <dbReference type="ARBA" id="ARBA00048968"/>
    </source>
</evidence>
<evidence type="ECO:0000256" key="6">
    <source>
        <dbReference type="ARBA" id="ARBA00022801"/>
    </source>
</evidence>
<dbReference type="RefSeq" id="WP_186833600.1">
    <property type="nucleotide sequence ID" value="NZ_JAEQMG010000010.1"/>
</dbReference>
<evidence type="ECO:0000256" key="3">
    <source>
        <dbReference type="ARBA" id="ARBA00007353"/>
    </source>
</evidence>
<evidence type="ECO:0000256" key="11">
    <source>
        <dbReference type="RuleBase" id="RU361274"/>
    </source>
</evidence>
<dbReference type="Proteomes" id="UP000633365">
    <property type="component" value="Unassembled WGS sequence"/>
</dbReference>
<dbReference type="InterPro" id="IPR038371">
    <property type="entry name" value="Cu_polyphenol_OxRdtase_sf"/>
</dbReference>
<dbReference type="SUPFAM" id="SSF64438">
    <property type="entry name" value="CNF1/YfiH-like putative cysteine hydrolases"/>
    <property type="match status" value="1"/>
</dbReference>
<keyword evidence="13" id="KW-1185">Reference proteome</keyword>
<accession>A0A934U2J7</accession>
<evidence type="ECO:0000256" key="5">
    <source>
        <dbReference type="ARBA" id="ARBA00022723"/>
    </source>
</evidence>
<comment type="function">
    <text evidence="2">Purine nucleoside enzyme that catalyzes the phosphorolysis of adenosine and inosine nucleosides, yielding D-ribose 1-phosphate and the respective free bases, adenine and hypoxanthine. Also catalyzes the phosphorolysis of S-methyl-5'-thioadenosine into adenine and S-methyl-5-thio-alpha-D-ribose 1-phosphate. Also has adenosine deaminase activity.</text>
</comment>
<dbReference type="AlphaFoldDB" id="A0A934U2J7"/>
<comment type="catalytic activity">
    <reaction evidence="10">
        <text>S-methyl-5'-thioadenosine + phosphate = 5-(methylsulfanyl)-alpha-D-ribose 1-phosphate + adenine</text>
        <dbReference type="Rhea" id="RHEA:11852"/>
        <dbReference type="ChEBI" id="CHEBI:16708"/>
        <dbReference type="ChEBI" id="CHEBI:17509"/>
        <dbReference type="ChEBI" id="CHEBI:43474"/>
        <dbReference type="ChEBI" id="CHEBI:58533"/>
        <dbReference type="EC" id="2.4.2.28"/>
    </reaction>
    <physiologicalReaction direction="left-to-right" evidence="10">
        <dbReference type="Rhea" id="RHEA:11853"/>
    </physiologicalReaction>
</comment>
<gene>
    <name evidence="12" type="primary">pgeF</name>
    <name evidence="12" type="ORF">JKK62_00475</name>
</gene>
<name>A0A934U2J7_9FIRM</name>
<dbReference type="EMBL" id="JAEQMG010000010">
    <property type="protein sequence ID" value="MBK6087144.1"/>
    <property type="molecule type" value="Genomic_DNA"/>
</dbReference>
<comment type="similarity">
    <text evidence="3 11">Belongs to the purine nucleoside phosphorylase YfiH/LACC1 family.</text>
</comment>
<keyword evidence="4" id="KW-0808">Transferase</keyword>
<comment type="catalytic activity">
    <reaction evidence="1">
        <text>inosine + phosphate = alpha-D-ribose 1-phosphate + hypoxanthine</text>
        <dbReference type="Rhea" id="RHEA:27646"/>
        <dbReference type="ChEBI" id="CHEBI:17368"/>
        <dbReference type="ChEBI" id="CHEBI:17596"/>
        <dbReference type="ChEBI" id="CHEBI:43474"/>
        <dbReference type="ChEBI" id="CHEBI:57720"/>
        <dbReference type="EC" id="2.4.2.1"/>
    </reaction>
    <physiologicalReaction direction="left-to-right" evidence="1">
        <dbReference type="Rhea" id="RHEA:27647"/>
    </physiologicalReaction>
</comment>
<dbReference type="NCBIfam" id="TIGR00726">
    <property type="entry name" value="peptidoglycan editing factor PgeF"/>
    <property type="match status" value="1"/>
</dbReference>
<evidence type="ECO:0000256" key="8">
    <source>
        <dbReference type="ARBA" id="ARBA00047989"/>
    </source>
</evidence>
<dbReference type="InterPro" id="IPR011324">
    <property type="entry name" value="Cytotoxic_necrot_fac-like_cat"/>
</dbReference>
<evidence type="ECO:0000256" key="10">
    <source>
        <dbReference type="ARBA" id="ARBA00049893"/>
    </source>
</evidence>
<comment type="catalytic activity">
    <reaction evidence="8">
        <text>adenosine + H2O + H(+) = inosine + NH4(+)</text>
        <dbReference type="Rhea" id="RHEA:24408"/>
        <dbReference type="ChEBI" id="CHEBI:15377"/>
        <dbReference type="ChEBI" id="CHEBI:15378"/>
        <dbReference type="ChEBI" id="CHEBI:16335"/>
        <dbReference type="ChEBI" id="CHEBI:17596"/>
        <dbReference type="ChEBI" id="CHEBI:28938"/>
        <dbReference type="EC" id="3.5.4.4"/>
    </reaction>
    <physiologicalReaction direction="left-to-right" evidence="8">
        <dbReference type="Rhea" id="RHEA:24409"/>
    </physiologicalReaction>
</comment>
<evidence type="ECO:0000256" key="1">
    <source>
        <dbReference type="ARBA" id="ARBA00000553"/>
    </source>
</evidence>
<reference evidence="12" key="1">
    <citation type="submission" date="2021-01" db="EMBL/GenBank/DDBJ databases">
        <title>Genome public.</title>
        <authorList>
            <person name="Liu C."/>
            <person name="Sun Q."/>
        </authorList>
    </citation>
    <scope>NUCLEOTIDE SEQUENCE</scope>
    <source>
        <strain evidence="12">M6</strain>
    </source>
</reference>
<dbReference type="InterPro" id="IPR003730">
    <property type="entry name" value="Cu_polyphenol_OxRdtase"/>
</dbReference>
<dbReference type="CDD" id="cd16833">
    <property type="entry name" value="YfiH"/>
    <property type="match status" value="1"/>
</dbReference>
<dbReference type="GO" id="GO:0017061">
    <property type="term" value="F:S-methyl-5-thioadenosine phosphorylase activity"/>
    <property type="evidence" value="ECO:0007669"/>
    <property type="project" value="UniProtKB-EC"/>
</dbReference>
<comment type="caution">
    <text evidence="12">The sequence shown here is derived from an EMBL/GenBank/DDBJ whole genome shotgun (WGS) entry which is preliminary data.</text>
</comment>
<keyword evidence="7" id="KW-0862">Zinc</keyword>
<dbReference type="PANTHER" id="PTHR30616">
    <property type="entry name" value="UNCHARACTERIZED PROTEIN YFIH"/>
    <property type="match status" value="1"/>
</dbReference>
<protein>
    <recommendedName>
        <fullName evidence="11">Purine nucleoside phosphorylase</fullName>
    </recommendedName>
</protein>
<comment type="catalytic activity">
    <reaction evidence="9">
        <text>adenosine + phosphate = alpha-D-ribose 1-phosphate + adenine</text>
        <dbReference type="Rhea" id="RHEA:27642"/>
        <dbReference type="ChEBI" id="CHEBI:16335"/>
        <dbReference type="ChEBI" id="CHEBI:16708"/>
        <dbReference type="ChEBI" id="CHEBI:43474"/>
        <dbReference type="ChEBI" id="CHEBI:57720"/>
        <dbReference type="EC" id="2.4.2.1"/>
    </reaction>
    <physiologicalReaction direction="left-to-right" evidence="9">
        <dbReference type="Rhea" id="RHEA:27643"/>
    </physiologicalReaction>
</comment>
<evidence type="ECO:0000256" key="4">
    <source>
        <dbReference type="ARBA" id="ARBA00022679"/>
    </source>
</evidence>
<dbReference type="Pfam" id="PF02578">
    <property type="entry name" value="Cu-oxidase_4"/>
    <property type="match status" value="1"/>
</dbReference>